<protein>
    <recommendedName>
        <fullName evidence="1">DNA-directed DNA polymerase</fullName>
        <ecNumber evidence="1">2.7.7.7</ecNumber>
    </recommendedName>
</protein>
<dbReference type="InterPro" id="IPR029460">
    <property type="entry name" value="DNAPol_HHH"/>
</dbReference>
<dbReference type="SUPFAM" id="SSF89550">
    <property type="entry name" value="PHP domain-like"/>
    <property type="match status" value="1"/>
</dbReference>
<dbReference type="PANTHER" id="PTHR32294">
    <property type="entry name" value="DNA POLYMERASE III SUBUNIT ALPHA"/>
    <property type="match status" value="1"/>
</dbReference>
<dbReference type="PANTHER" id="PTHR32294:SF0">
    <property type="entry name" value="DNA POLYMERASE III SUBUNIT ALPHA"/>
    <property type="match status" value="1"/>
</dbReference>
<evidence type="ECO:0000256" key="7">
    <source>
        <dbReference type="SAM" id="MobiDB-lite"/>
    </source>
</evidence>
<evidence type="ECO:0000256" key="2">
    <source>
        <dbReference type="ARBA" id="ARBA00022679"/>
    </source>
</evidence>
<comment type="catalytic activity">
    <reaction evidence="6">
        <text>DNA(n) + a 2'-deoxyribonucleoside 5'-triphosphate = DNA(n+1) + diphosphate</text>
        <dbReference type="Rhea" id="RHEA:22508"/>
        <dbReference type="Rhea" id="RHEA-COMP:17339"/>
        <dbReference type="Rhea" id="RHEA-COMP:17340"/>
        <dbReference type="ChEBI" id="CHEBI:33019"/>
        <dbReference type="ChEBI" id="CHEBI:61560"/>
        <dbReference type="ChEBI" id="CHEBI:173112"/>
        <dbReference type="EC" id="2.7.7.7"/>
    </reaction>
</comment>
<dbReference type="Pfam" id="PF14579">
    <property type="entry name" value="HHH_6"/>
    <property type="match status" value="1"/>
</dbReference>
<reference evidence="10" key="1">
    <citation type="journal article" date="2019" name="Int. J. Syst. Evol. Microbiol.">
        <title>The Global Catalogue of Microorganisms (GCM) 10K type strain sequencing project: providing services to taxonomists for standard genome sequencing and annotation.</title>
        <authorList>
            <consortium name="The Broad Institute Genomics Platform"/>
            <consortium name="The Broad Institute Genome Sequencing Center for Infectious Disease"/>
            <person name="Wu L."/>
            <person name="Ma J."/>
        </authorList>
    </citation>
    <scope>NUCLEOTIDE SEQUENCE [LARGE SCALE GENOMIC DNA]</scope>
    <source>
        <strain evidence="10">JCM 19129</strain>
    </source>
</reference>
<keyword evidence="2" id="KW-0808">Transferase</keyword>
<dbReference type="InterPro" id="IPR003141">
    <property type="entry name" value="Pol/His_phosphatase_N"/>
</dbReference>
<gene>
    <name evidence="9" type="primary">dnaE_2</name>
    <name evidence="9" type="ORF">GCM10025790_21560</name>
</gene>
<dbReference type="Pfam" id="PF02811">
    <property type="entry name" value="PHP"/>
    <property type="match status" value="1"/>
</dbReference>
<dbReference type="Gene3D" id="3.20.20.140">
    <property type="entry name" value="Metal-dependent hydrolases"/>
    <property type="match status" value="1"/>
</dbReference>
<keyword evidence="4" id="KW-0235">DNA replication</keyword>
<evidence type="ECO:0000313" key="9">
    <source>
        <dbReference type="EMBL" id="GAA4924056.1"/>
    </source>
</evidence>
<organism evidence="9 10">
    <name type="scientific">Nesterenkonia rhizosphaerae</name>
    <dbReference type="NCBI Taxonomy" id="1348272"/>
    <lineage>
        <taxon>Bacteria</taxon>
        <taxon>Bacillati</taxon>
        <taxon>Actinomycetota</taxon>
        <taxon>Actinomycetes</taxon>
        <taxon>Micrococcales</taxon>
        <taxon>Micrococcaceae</taxon>
        <taxon>Nesterenkonia</taxon>
    </lineage>
</organism>
<dbReference type="NCBIfam" id="TIGR00594">
    <property type="entry name" value="polc"/>
    <property type="match status" value="1"/>
</dbReference>
<evidence type="ECO:0000256" key="3">
    <source>
        <dbReference type="ARBA" id="ARBA00022695"/>
    </source>
</evidence>
<evidence type="ECO:0000256" key="5">
    <source>
        <dbReference type="ARBA" id="ARBA00022932"/>
    </source>
</evidence>
<feature type="region of interest" description="Disordered" evidence="7">
    <location>
        <begin position="1183"/>
        <end position="1220"/>
    </location>
</feature>
<dbReference type="EMBL" id="BAABLW010000007">
    <property type="protein sequence ID" value="GAA4924056.1"/>
    <property type="molecule type" value="Genomic_DNA"/>
</dbReference>
<dbReference type="InterPro" id="IPR040982">
    <property type="entry name" value="DNA_pol3_finger"/>
</dbReference>
<dbReference type="Pfam" id="PF07733">
    <property type="entry name" value="DNA_pol3_alpha"/>
    <property type="match status" value="1"/>
</dbReference>
<dbReference type="Proteomes" id="UP001500368">
    <property type="component" value="Unassembled WGS sequence"/>
</dbReference>
<proteinExistence type="predicted"/>
<keyword evidence="5" id="KW-0239">DNA-directed DNA polymerase</keyword>
<dbReference type="InterPro" id="IPR011708">
    <property type="entry name" value="DNA_pol3_alpha_NTPase_dom"/>
</dbReference>
<dbReference type="Gene3D" id="1.10.150.870">
    <property type="match status" value="1"/>
</dbReference>
<dbReference type="RefSeq" id="WP_345478013.1">
    <property type="nucleotide sequence ID" value="NZ_BAABLW010000007.1"/>
</dbReference>
<dbReference type="InterPro" id="IPR004013">
    <property type="entry name" value="PHP_dom"/>
</dbReference>
<keyword evidence="10" id="KW-1185">Reference proteome</keyword>
<dbReference type="Pfam" id="PF17657">
    <property type="entry name" value="DNA_pol3_finger"/>
    <property type="match status" value="1"/>
</dbReference>
<sequence>MSYVPLHVHTEHSLLDGLARLKETVGLAAEHGFKAAAITDHGSLAGLWAFSTECKSKGIKPIPGIEAYVAIGSRHDPQTMTVFADDGMGDGDDKVEDAGDRRTKKKSYYHLTILARNRTGWHNLIRLHNESQKTKIGKHPAIDFELLKELGEGLTVLTGCLASPICTPLAQIQFCDDPQGRKADGLRDEARRTVETLIDAVGTENVYVEVMDHGIESELFVLDELLDIADEFDLPVVATNDSHYLHEDECHAHEAFLADGTKSNLNTPASQRFVFNGHGYHYKSEAEMRAVREDDWWQEAVENTQLIADSVAEDTVPEPQVRLPKFPLLPDGVTSEEHFWDLIVAGAADRYGEDWEDDEELVERIEHEYDVITEMGYADYFLIYADIMRFCREEGITTGPGRGSAAGAVTAYCLYITDVEPLDYGLLFERFLERGRVGLPDIDSDFPQRDRWRIHRYCQRVYGAANVAQIGTFGKIKTKGALKGAARTLQPYEPKGMTKSEAAAASAKRRAVFELGNKLAGIVEINAAKSLLPSDLGTIDERITDTPAKKEFWEAVDASPEADHPEYEGRLLGEHLVDLAWSFQDVSTSESVHACGFVISDESLMDMVPMRPLKNAGPEDPWVLTWDGENTESFGLLKMDFLGLQNLDYIDKTFEYLAEIETAPRSVYDIPHPDADADLPEVQAAYKLLQEGRTQGVFQADSEGMTEVIRDIAPDQLNDLSAAVALYRPGPISAGMPKDYASKKHGRTPESYDRLTRDSDEIAALEQVLGETYQNVVYQEQAMRLGQVIAGFDDVQRSTLRKAIGKKKQELMDKCYEWWKQGAPQEITDETGAVVSPAFSESTTNNVWEFIKGSAEYSFNKSHSIAYAMLAYWTAYLKANYPVEYAAAMIATTNKEDKRLRMLADLRAEGIVVSAPDINLSDAGTTAEDGTVRLGLAQIKNVGAAAESIVAERKRGGSFQSLAALAQRVEGLNVTALRALIDSGACDSFGSRRGLLKTVEAVKAAGHIPPMEEEFGQVELDARQRQVLGTIVGEPTLNVLTDDDYYDMDDIVGGEVYRLGDLAPDAYRMCHVGIITELSSRSTRVGRMGFGAIEDSESMRLVLWADTYQRMVSRYGRELRSGELAVVSGTVKTIVDEPDGDDEDAEPRITREGQVSEIWLIPDPTLVSDEPSPAGLFEVLDTDVSREEPSSAPAPTQDVAKAPTAPKARKKPEPPVADEATHGWTLAIVSANQIPERLDPRRPNIIAMQGAPREVHKAAIHLNGKTVILQEERIAVVGYNPQLPIEQQMSALGAAIQQS</sequence>
<comment type="caution">
    <text evidence="9">The sequence shown here is derived from an EMBL/GenBank/DDBJ whole genome shotgun (WGS) entry which is preliminary data.</text>
</comment>
<name>A0ABP9G0P7_9MICC</name>
<dbReference type="EC" id="2.7.7.7" evidence="1"/>
<dbReference type="InterPro" id="IPR004805">
    <property type="entry name" value="DnaE2/DnaE/PolC"/>
</dbReference>
<evidence type="ECO:0000256" key="6">
    <source>
        <dbReference type="ARBA" id="ARBA00049244"/>
    </source>
</evidence>
<evidence type="ECO:0000256" key="4">
    <source>
        <dbReference type="ARBA" id="ARBA00022705"/>
    </source>
</evidence>
<dbReference type="SMART" id="SM00481">
    <property type="entry name" value="POLIIIAc"/>
    <property type="match status" value="1"/>
</dbReference>
<feature type="domain" description="Polymerase/histidinol phosphatase N-terminal" evidence="8">
    <location>
        <begin position="4"/>
        <end position="71"/>
    </location>
</feature>
<evidence type="ECO:0000259" key="8">
    <source>
        <dbReference type="SMART" id="SM00481"/>
    </source>
</evidence>
<keyword evidence="3" id="KW-0548">Nucleotidyltransferase</keyword>
<evidence type="ECO:0000256" key="1">
    <source>
        <dbReference type="ARBA" id="ARBA00012417"/>
    </source>
</evidence>
<evidence type="ECO:0000313" key="10">
    <source>
        <dbReference type="Proteomes" id="UP001500368"/>
    </source>
</evidence>
<dbReference type="InterPro" id="IPR016195">
    <property type="entry name" value="Pol/histidinol_Pase-like"/>
</dbReference>
<accession>A0ABP9G0P7</accession>